<gene>
    <name evidence="5" type="ORF">MICPUN_63929</name>
</gene>
<dbReference type="InterPro" id="IPR005900">
    <property type="entry name" value="6-phosphogluconolactonase_DevB"/>
</dbReference>
<dbReference type="Pfam" id="PF01182">
    <property type="entry name" value="Glucosamine_iso"/>
    <property type="match status" value="1"/>
</dbReference>
<comment type="catalytic activity">
    <reaction evidence="3">
        <text>6-phospho-D-glucono-1,5-lactone + H2O = 6-phospho-D-gluconate + H(+)</text>
        <dbReference type="Rhea" id="RHEA:12556"/>
        <dbReference type="ChEBI" id="CHEBI:15377"/>
        <dbReference type="ChEBI" id="CHEBI:15378"/>
        <dbReference type="ChEBI" id="CHEBI:57955"/>
        <dbReference type="ChEBI" id="CHEBI:58759"/>
        <dbReference type="EC" id="3.1.1.31"/>
    </reaction>
</comment>
<proteinExistence type="inferred from homology"/>
<dbReference type="AlphaFoldDB" id="C1EGM8"/>
<dbReference type="PANTHER" id="PTHR11054">
    <property type="entry name" value="6-PHOSPHOGLUCONOLACTONASE"/>
    <property type="match status" value="1"/>
</dbReference>
<dbReference type="Proteomes" id="UP000002009">
    <property type="component" value="Chromosome 14"/>
</dbReference>
<dbReference type="CDD" id="cd01400">
    <property type="entry name" value="6PGL"/>
    <property type="match status" value="1"/>
</dbReference>
<dbReference type="SUPFAM" id="SSF100950">
    <property type="entry name" value="NagB/RpiA/CoA transferase-like"/>
    <property type="match status" value="1"/>
</dbReference>
<dbReference type="InterPro" id="IPR039104">
    <property type="entry name" value="6PGL"/>
</dbReference>
<dbReference type="NCBIfam" id="TIGR01198">
    <property type="entry name" value="pgl"/>
    <property type="match status" value="1"/>
</dbReference>
<organism evidence="5 6">
    <name type="scientific">Micromonas commoda (strain RCC299 / NOUM17 / CCMP2709)</name>
    <name type="common">Picoplanktonic green alga</name>
    <dbReference type="NCBI Taxonomy" id="296587"/>
    <lineage>
        <taxon>Eukaryota</taxon>
        <taxon>Viridiplantae</taxon>
        <taxon>Chlorophyta</taxon>
        <taxon>Mamiellophyceae</taxon>
        <taxon>Mamiellales</taxon>
        <taxon>Mamiellaceae</taxon>
        <taxon>Micromonas</taxon>
    </lineage>
</organism>
<dbReference type="GeneID" id="8248827"/>
<reference evidence="5 6" key="1">
    <citation type="journal article" date="2009" name="Science">
        <title>Green evolution and dynamic adaptations revealed by genomes of the marine picoeukaryotes Micromonas.</title>
        <authorList>
            <person name="Worden A.Z."/>
            <person name="Lee J.H."/>
            <person name="Mock T."/>
            <person name="Rouze P."/>
            <person name="Simmons M.P."/>
            <person name="Aerts A.L."/>
            <person name="Allen A.E."/>
            <person name="Cuvelier M.L."/>
            <person name="Derelle E."/>
            <person name="Everett M.V."/>
            <person name="Foulon E."/>
            <person name="Grimwood J."/>
            <person name="Gundlach H."/>
            <person name="Henrissat B."/>
            <person name="Napoli C."/>
            <person name="McDonald S.M."/>
            <person name="Parker M.S."/>
            <person name="Rombauts S."/>
            <person name="Salamov A."/>
            <person name="Von Dassow P."/>
            <person name="Badger J.H."/>
            <person name="Coutinho P.M."/>
            <person name="Demir E."/>
            <person name="Dubchak I."/>
            <person name="Gentemann C."/>
            <person name="Eikrem W."/>
            <person name="Gready J.E."/>
            <person name="John U."/>
            <person name="Lanier W."/>
            <person name="Lindquist E.A."/>
            <person name="Lucas S."/>
            <person name="Mayer K.F."/>
            <person name="Moreau H."/>
            <person name="Not F."/>
            <person name="Otillar R."/>
            <person name="Panaud O."/>
            <person name="Pangilinan J."/>
            <person name="Paulsen I."/>
            <person name="Piegu B."/>
            <person name="Poliakov A."/>
            <person name="Robbens S."/>
            <person name="Schmutz J."/>
            <person name="Toulza E."/>
            <person name="Wyss T."/>
            <person name="Zelensky A."/>
            <person name="Zhou K."/>
            <person name="Armbrust E.V."/>
            <person name="Bhattacharya D."/>
            <person name="Goodenough U.W."/>
            <person name="Van de Peer Y."/>
            <person name="Grigoriev I.V."/>
        </authorList>
    </citation>
    <scope>NUCLEOTIDE SEQUENCE [LARGE SCALE GENOMIC DNA]</scope>
    <source>
        <strain evidence="6">RCC299 / NOUM17</strain>
    </source>
</reference>
<evidence type="ECO:0000313" key="6">
    <source>
        <dbReference type="Proteomes" id="UP000002009"/>
    </source>
</evidence>
<dbReference type="Gene3D" id="3.40.50.1360">
    <property type="match status" value="1"/>
</dbReference>
<dbReference type="STRING" id="296587.C1EGM8"/>
<dbReference type="RefSeq" id="XP_002506096.1">
    <property type="nucleotide sequence ID" value="XM_002506050.1"/>
</dbReference>
<evidence type="ECO:0000259" key="4">
    <source>
        <dbReference type="Pfam" id="PF01182"/>
    </source>
</evidence>
<dbReference type="OMA" id="KPEMRIF"/>
<dbReference type="GO" id="GO:0005975">
    <property type="term" value="P:carbohydrate metabolic process"/>
    <property type="evidence" value="ECO:0007669"/>
    <property type="project" value="InterPro"/>
</dbReference>
<dbReference type="OrthoDB" id="432544at2759"/>
<name>C1EGM8_MICCC</name>
<dbReference type="KEGG" id="mis:MICPUN_63929"/>
<comment type="pathway">
    <text evidence="1">Carbohydrate degradation; pentose phosphate pathway.</text>
</comment>
<evidence type="ECO:0000256" key="3">
    <source>
        <dbReference type="RuleBase" id="RU365095"/>
    </source>
</evidence>
<dbReference type="InterPro" id="IPR006148">
    <property type="entry name" value="Glc/Gal-6P_isomerase"/>
</dbReference>
<dbReference type="PANTHER" id="PTHR11054:SF0">
    <property type="entry name" value="6-PHOSPHOGLUCONOLACTONASE"/>
    <property type="match status" value="1"/>
</dbReference>
<dbReference type="UniPathway" id="UPA00115"/>
<dbReference type="EMBL" id="CP001332">
    <property type="protein sequence ID" value="ACO67354.1"/>
    <property type="molecule type" value="Genomic_DNA"/>
</dbReference>
<evidence type="ECO:0000256" key="2">
    <source>
        <dbReference type="ARBA" id="ARBA00010662"/>
    </source>
</evidence>
<dbReference type="EC" id="3.1.1.31" evidence="3"/>
<protein>
    <recommendedName>
        <fullName evidence="3">Probable 6-phosphogluconolactonase</fullName>
        <ecNumber evidence="3">3.1.1.31</ecNumber>
    </recommendedName>
</protein>
<sequence>MRPAAAFAASVFAAKDDDDDWEDIDPDDIEFLDGEFVVEAFDDEDQLAKALCAEVEENAKACLAERGGFTLAVPGGSVAKALAGLKDAKGIDWSKVHLFFVNERVPDGKCHKLAMDTWVGAVGMPDANVHKPDAGGSVEEEAAAYEAQMRTLAERDDDVMMLDEVNGLPVFDLILLGMGADGHVGSIYPDSAALKDETGAAVLGVDMPGKRSITMSLPLINTAERVVVAASGTKKAETVRAVLEDDESELPGACVDAFSTIFFLDSGAASKLVAYAEEEE</sequence>
<dbReference type="eggNOG" id="KOG3147">
    <property type="taxonomic scope" value="Eukaryota"/>
</dbReference>
<dbReference type="InParanoid" id="C1EGM8"/>
<dbReference type="InterPro" id="IPR037171">
    <property type="entry name" value="NagB/RpiA_transferase-like"/>
</dbReference>
<comment type="similarity">
    <text evidence="2 3">Belongs to the glucosamine/galactosamine-6-phosphate isomerase family. 6-phosphogluconolactonase subfamily.</text>
</comment>
<feature type="domain" description="Glucosamine/galactosamine-6-phosphate isomerase" evidence="4">
    <location>
        <begin position="43"/>
        <end position="256"/>
    </location>
</feature>
<evidence type="ECO:0000256" key="1">
    <source>
        <dbReference type="ARBA" id="ARBA00004959"/>
    </source>
</evidence>
<dbReference type="GO" id="GO:0017057">
    <property type="term" value="F:6-phosphogluconolactonase activity"/>
    <property type="evidence" value="ECO:0007669"/>
    <property type="project" value="UniProtKB-EC"/>
</dbReference>
<keyword evidence="6" id="KW-1185">Reference proteome</keyword>
<dbReference type="GO" id="GO:0006098">
    <property type="term" value="P:pentose-phosphate shunt"/>
    <property type="evidence" value="ECO:0007669"/>
    <property type="project" value="UniProtKB-UniPathway"/>
</dbReference>
<evidence type="ECO:0000313" key="5">
    <source>
        <dbReference type="EMBL" id="ACO67354.1"/>
    </source>
</evidence>
<accession>C1EGM8</accession>